<dbReference type="InterPro" id="IPR019149">
    <property type="entry name" value="ABHD18"/>
</dbReference>
<dbReference type="Gene3D" id="3.40.50.1820">
    <property type="entry name" value="alpha/beta hydrolase"/>
    <property type="match status" value="1"/>
</dbReference>
<dbReference type="Proteomes" id="UP000315369">
    <property type="component" value="Unassembled WGS sequence"/>
</dbReference>
<dbReference type="RefSeq" id="WP_141645969.1">
    <property type="nucleotide sequence ID" value="NZ_VIFM01000145.1"/>
</dbReference>
<dbReference type="OrthoDB" id="9152082at2"/>
<dbReference type="Pfam" id="PF09752">
    <property type="entry name" value="ABHD18"/>
    <property type="match status" value="1"/>
</dbReference>
<dbReference type="PANTHER" id="PTHR13617">
    <property type="entry name" value="PROTEIN ABHD18"/>
    <property type="match status" value="1"/>
</dbReference>
<accession>A0A540WTM2</accession>
<dbReference type="PANTHER" id="PTHR13617:SF14">
    <property type="entry name" value="PROTEIN ABHD18"/>
    <property type="match status" value="1"/>
</dbReference>
<sequence length="334" mass="35755">MTSRAGTPPVRDETRMHPLDGFIASLASHSLFCDGWGDEQAFTGPGLSDRLCARPGPLSMSWEAEQSRGRRCFRDGAFESPWAALPPEVRRGKVRWFSSTRGRGRDACVVLASSRDEGFRLRTWLFAPLVDEGVDLFFLENPFYGTRRATGQKGPHIRTVSEQLNMNIASIEEARALVAHARREGYERVAVAGYSMGGYMAALAAATMPEPVGVAALAAGASPAPVFTKGVHGRSIDFKKLGGSPDEAEARLRLATILDAANACLLPPPAKPSAAVIVACARDAFVPLSEARALHSHWAGSELRILDAGHISALITSGSALRGAIRDAVHRSGE</sequence>
<dbReference type="InterPro" id="IPR029058">
    <property type="entry name" value="AB_hydrolase_fold"/>
</dbReference>
<keyword evidence="1" id="KW-0378">Hydrolase</keyword>
<comment type="caution">
    <text evidence="1">The sequence shown here is derived from an EMBL/GenBank/DDBJ whole genome shotgun (WGS) entry which is preliminary data.</text>
</comment>
<dbReference type="GO" id="GO:0016787">
    <property type="term" value="F:hydrolase activity"/>
    <property type="evidence" value="ECO:0007669"/>
    <property type="project" value="UniProtKB-KW"/>
</dbReference>
<dbReference type="AlphaFoldDB" id="A0A540WTM2"/>
<dbReference type="SUPFAM" id="SSF53474">
    <property type="entry name" value="alpha/beta-Hydrolases"/>
    <property type="match status" value="1"/>
</dbReference>
<gene>
    <name evidence="1" type="ORF">FJV41_29795</name>
</gene>
<protein>
    <submittedName>
        <fullName evidence="1">Abhydrolase domain-containing 18</fullName>
    </submittedName>
</protein>
<keyword evidence="2" id="KW-1185">Reference proteome</keyword>
<evidence type="ECO:0000313" key="2">
    <source>
        <dbReference type="Proteomes" id="UP000315369"/>
    </source>
</evidence>
<name>A0A540WTM2_9BACT</name>
<reference evidence="1 2" key="1">
    <citation type="submission" date="2019-06" db="EMBL/GenBank/DDBJ databases">
        <authorList>
            <person name="Livingstone P."/>
            <person name="Whitworth D."/>
        </authorList>
    </citation>
    <scope>NUCLEOTIDE SEQUENCE [LARGE SCALE GENOMIC DNA]</scope>
    <source>
        <strain evidence="1 2">AM401</strain>
    </source>
</reference>
<organism evidence="1 2">
    <name type="scientific">Myxococcus llanfairpwllgwyngyllgogerychwyrndrobwllllantysiliogogogochensis</name>
    <dbReference type="NCBI Taxonomy" id="2590453"/>
    <lineage>
        <taxon>Bacteria</taxon>
        <taxon>Pseudomonadati</taxon>
        <taxon>Myxococcota</taxon>
        <taxon>Myxococcia</taxon>
        <taxon>Myxococcales</taxon>
        <taxon>Cystobacterineae</taxon>
        <taxon>Myxococcaceae</taxon>
        <taxon>Myxococcus</taxon>
    </lineage>
</organism>
<dbReference type="EMBL" id="VIFM01000145">
    <property type="protein sequence ID" value="TQF12290.1"/>
    <property type="molecule type" value="Genomic_DNA"/>
</dbReference>
<proteinExistence type="predicted"/>
<evidence type="ECO:0000313" key="1">
    <source>
        <dbReference type="EMBL" id="TQF12290.1"/>
    </source>
</evidence>